<evidence type="ECO:0000313" key="1">
    <source>
        <dbReference type="EMBL" id="AVJ29856.1"/>
    </source>
</evidence>
<dbReference type="OrthoDB" id="9153352at2"/>
<protein>
    <recommendedName>
        <fullName evidence="3">DUF4279 domain-containing protein</fullName>
    </recommendedName>
</protein>
<gene>
    <name evidence="1" type="ORF">CLM73_23685</name>
</gene>
<accession>A0A2S0ICW9</accession>
<dbReference type="RefSeq" id="WP_105240518.1">
    <property type="nucleotide sequence ID" value="NZ_CP023270.1"/>
</dbReference>
<name>A0A2S0ICW9_9BURK</name>
<sequence>MQLYSFSLSLRIWHPTIDPDFITRTLGLEPKSSSMVGTPRQTPNGRPLGGVYAESYWWSDPFDRGGYLSADQIAEDILTGLLEVLRPHKKFLLLIQAQGGRSHLEINSFSKRNYSLVLPPDLLIEIAELGLCFVHDVYPYEQNW</sequence>
<dbReference type="Proteomes" id="UP000239477">
    <property type="component" value="Chromosome"/>
</dbReference>
<dbReference type="AlphaFoldDB" id="A0A2S0ICW9"/>
<keyword evidence="2" id="KW-1185">Reference proteome</keyword>
<evidence type="ECO:0008006" key="3">
    <source>
        <dbReference type="Google" id="ProtNLM"/>
    </source>
</evidence>
<reference evidence="1 2" key="1">
    <citation type="submission" date="2017-09" db="EMBL/GenBank/DDBJ databases">
        <title>Genomic, metabolic, and phenotypic characteristics of bacterial isolates from the natural microbiome of the model nematode Caenorhabditis elegans.</title>
        <authorList>
            <person name="Zimmermann J."/>
            <person name="Obeng N."/>
            <person name="Yang W."/>
            <person name="Obeng O."/>
            <person name="Kissoyan K."/>
            <person name="Pees B."/>
            <person name="Dirksen P."/>
            <person name="Hoppner M."/>
            <person name="Franke A."/>
            <person name="Rosenstiel P."/>
            <person name="Leippe M."/>
            <person name="Dierking K."/>
            <person name="Kaleta C."/>
            <person name="Schulenburg H."/>
        </authorList>
    </citation>
    <scope>NUCLEOTIDE SEQUENCE [LARGE SCALE GENOMIC DNA]</scope>
    <source>
        <strain evidence="1 2">MYb73</strain>
    </source>
</reference>
<organism evidence="1 2">
    <name type="scientific">Achromobacter spanius</name>
    <dbReference type="NCBI Taxonomy" id="217203"/>
    <lineage>
        <taxon>Bacteria</taxon>
        <taxon>Pseudomonadati</taxon>
        <taxon>Pseudomonadota</taxon>
        <taxon>Betaproteobacteria</taxon>
        <taxon>Burkholderiales</taxon>
        <taxon>Alcaligenaceae</taxon>
        <taxon>Achromobacter</taxon>
    </lineage>
</organism>
<evidence type="ECO:0000313" key="2">
    <source>
        <dbReference type="Proteomes" id="UP000239477"/>
    </source>
</evidence>
<dbReference type="EMBL" id="CP023270">
    <property type="protein sequence ID" value="AVJ29856.1"/>
    <property type="molecule type" value="Genomic_DNA"/>
</dbReference>
<proteinExistence type="predicted"/>